<dbReference type="KEGG" id="mtim:DIR46_21490"/>
<evidence type="ECO:0000259" key="1">
    <source>
        <dbReference type="Pfam" id="PF13472"/>
    </source>
</evidence>
<proteinExistence type="predicted"/>
<organism evidence="2 3">
    <name type="scientific">Massilia oculi</name>
    <dbReference type="NCBI Taxonomy" id="945844"/>
    <lineage>
        <taxon>Bacteria</taxon>
        <taxon>Pseudomonadati</taxon>
        <taxon>Pseudomonadota</taxon>
        <taxon>Betaproteobacteria</taxon>
        <taxon>Burkholderiales</taxon>
        <taxon>Oxalobacteraceae</taxon>
        <taxon>Telluria group</taxon>
        <taxon>Massilia</taxon>
    </lineage>
</organism>
<dbReference type="EMBL" id="CP029343">
    <property type="protein sequence ID" value="AWL06755.1"/>
    <property type="molecule type" value="Genomic_DNA"/>
</dbReference>
<sequence length="436" mass="45897">MNRFLSALAAAARRLLPQLSFSPRRVTPALRRLLLAGAMLAAAITLAGQPVMGQSRDTSHWTASWGAAPAGPPPDASLHGFNHQTLRLIVRSSVGGNRVRIRLSNELGAAPLRIGAARIGLRAQGSDLAPGTDRALTFGGHAGVTIPAGAPALSDPVELNLPPLAHVAVSLYLPGAVQATTVHSQARQTGYVSPSGDHTASASLPVQRTITAWPFLTALEVDGATGAIVVLGDALTDGARSSNDANRRWTDVLTRRLQDERNAAGRPGVINRGIGGNRLLRDDPANPLAGRSALARFERDVLATSGVRQLVLMVGIEDIGNCSAADPVTLEELVTGYRQLIARAHAARIAVVGATLAPFEGTALYSIEKDALRQAVNAWIRSGGEFDAVFDADRVLRDPARPSTLLPAYDSGDHLHPNDRGHAALGEAMPLDLLRR</sequence>
<reference evidence="2 3" key="1">
    <citation type="submission" date="2018-05" db="EMBL/GenBank/DDBJ databases">
        <title>Complete genome sequence of Massilia oculi sp. nov. CCUG 43427T (=DSM 26321T), the type strain of M. oculi, and comparison with genome sequences of other Massilia strains.</title>
        <authorList>
            <person name="Zhu B."/>
        </authorList>
    </citation>
    <scope>NUCLEOTIDE SEQUENCE [LARGE SCALE GENOMIC DNA]</scope>
    <source>
        <strain evidence="2 3">CCUG 43427</strain>
    </source>
</reference>
<dbReference type="Gene3D" id="3.40.50.1110">
    <property type="entry name" value="SGNH hydrolase"/>
    <property type="match status" value="1"/>
</dbReference>
<feature type="domain" description="SGNH hydrolase-type esterase" evidence="1">
    <location>
        <begin position="230"/>
        <end position="424"/>
    </location>
</feature>
<dbReference type="OrthoDB" id="1828825at2"/>
<evidence type="ECO:0000313" key="3">
    <source>
        <dbReference type="Proteomes" id="UP000245820"/>
    </source>
</evidence>
<keyword evidence="2" id="KW-0378">Hydrolase</keyword>
<dbReference type="SUPFAM" id="SSF52266">
    <property type="entry name" value="SGNH hydrolase"/>
    <property type="match status" value="1"/>
</dbReference>
<evidence type="ECO:0000313" key="2">
    <source>
        <dbReference type="EMBL" id="AWL06755.1"/>
    </source>
</evidence>
<dbReference type="InterPro" id="IPR053140">
    <property type="entry name" value="GDSL_Rv0518-like"/>
</dbReference>
<dbReference type="GO" id="GO:0016788">
    <property type="term" value="F:hydrolase activity, acting on ester bonds"/>
    <property type="evidence" value="ECO:0007669"/>
    <property type="project" value="UniProtKB-ARBA"/>
</dbReference>
<dbReference type="PANTHER" id="PTHR43784:SF2">
    <property type="entry name" value="GDSL-LIKE LIPASE_ACYLHYDROLASE, PUTATIVE (AFU_ORTHOLOGUE AFUA_2G00820)-RELATED"/>
    <property type="match status" value="1"/>
</dbReference>
<gene>
    <name evidence="2" type="ORF">DIR46_21490</name>
</gene>
<dbReference type="CDD" id="cd01830">
    <property type="entry name" value="XynE_like"/>
    <property type="match status" value="1"/>
</dbReference>
<dbReference type="PANTHER" id="PTHR43784">
    <property type="entry name" value="GDSL-LIKE LIPASE/ACYLHYDROLASE, PUTATIVE (AFU_ORTHOLOGUE AFUA_2G00820)-RELATED"/>
    <property type="match status" value="1"/>
</dbReference>
<dbReference type="Proteomes" id="UP000245820">
    <property type="component" value="Chromosome"/>
</dbReference>
<keyword evidence="3" id="KW-1185">Reference proteome</keyword>
<protein>
    <submittedName>
        <fullName evidence="2">SGNH/GDSL hydrolase family protein</fullName>
    </submittedName>
</protein>
<dbReference type="InterPro" id="IPR036514">
    <property type="entry name" value="SGNH_hydro_sf"/>
</dbReference>
<dbReference type="Pfam" id="PF13472">
    <property type="entry name" value="Lipase_GDSL_2"/>
    <property type="match status" value="1"/>
</dbReference>
<dbReference type="InterPro" id="IPR013830">
    <property type="entry name" value="SGNH_hydro"/>
</dbReference>
<dbReference type="AlphaFoldDB" id="A0A2S2DMZ8"/>
<accession>A0A2S2DMZ8</accession>
<name>A0A2S2DMZ8_9BURK</name>